<evidence type="ECO:0000313" key="2">
    <source>
        <dbReference type="Proteomes" id="UP000019478"/>
    </source>
</evidence>
<dbReference type="Gene3D" id="3.90.180.10">
    <property type="entry name" value="Medium-chain alcohol dehydrogenases, catalytic domain"/>
    <property type="match status" value="1"/>
</dbReference>
<dbReference type="HOGENOM" id="CLU_2426799_0_0_1"/>
<dbReference type="EMBL" id="AMGY01000008">
    <property type="protein sequence ID" value="EXJ79331.1"/>
    <property type="molecule type" value="Genomic_DNA"/>
</dbReference>
<protein>
    <submittedName>
        <fullName evidence="1">Uncharacterized protein</fullName>
    </submittedName>
</protein>
<reference evidence="1 2" key="1">
    <citation type="submission" date="2013-03" db="EMBL/GenBank/DDBJ databases">
        <title>The Genome Sequence of Capronia epimyces CBS 606.96.</title>
        <authorList>
            <consortium name="The Broad Institute Genomics Platform"/>
            <person name="Cuomo C."/>
            <person name="de Hoog S."/>
            <person name="Gorbushina A."/>
            <person name="Walker B."/>
            <person name="Young S.K."/>
            <person name="Zeng Q."/>
            <person name="Gargeya S."/>
            <person name="Fitzgerald M."/>
            <person name="Haas B."/>
            <person name="Abouelleil A."/>
            <person name="Allen A.W."/>
            <person name="Alvarado L."/>
            <person name="Arachchi H.M."/>
            <person name="Berlin A.M."/>
            <person name="Chapman S.B."/>
            <person name="Gainer-Dewar J."/>
            <person name="Goldberg J."/>
            <person name="Griggs A."/>
            <person name="Gujja S."/>
            <person name="Hansen M."/>
            <person name="Howarth C."/>
            <person name="Imamovic A."/>
            <person name="Ireland A."/>
            <person name="Larimer J."/>
            <person name="McCowan C."/>
            <person name="Murphy C."/>
            <person name="Pearson M."/>
            <person name="Poon T.W."/>
            <person name="Priest M."/>
            <person name="Roberts A."/>
            <person name="Saif S."/>
            <person name="Shea T."/>
            <person name="Sisk P."/>
            <person name="Sykes S."/>
            <person name="Wortman J."/>
            <person name="Nusbaum C."/>
            <person name="Birren B."/>
        </authorList>
    </citation>
    <scope>NUCLEOTIDE SEQUENCE [LARGE SCALE GENOMIC DNA]</scope>
    <source>
        <strain evidence="1 2">CBS 606.96</strain>
    </source>
</reference>
<dbReference type="InterPro" id="IPR011032">
    <property type="entry name" value="GroES-like_sf"/>
</dbReference>
<accession>W9XQU7</accession>
<organism evidence="1 2">
    <name type="scientific">Capronia epimyces CBS 606.96</name>
    <dbReference type="NCBI Taxonomy" id="1182542"/>
    <lineage>
        <taxon>Eukaryota</taxon>
        <taxon>Fungi</taxon>
        <taxon>Dikarya</taxon>
        <taxon>Ascomycota</taxon>
        <taxon>Pezizomycotina</taxon>
        <taxon>Eurotiomycetes</taxon>
        <taxon>Chaetothyriomycetidae</taxon>
        <taxon>Chaetothyriales</taxon>
        <taxon>Herpotrichiellaceae</taxon>
        <taxon>Capronia</taxon>
    </lineage>
</organism>
<dbReference type="RefSeq" id="XP_007737119.1">
    <property type="nucleotide sequence ID" value="XM_007738929.1"/>
</dbReference>
<evidence type="ECO:0000313" key="1">
    <source>
        <dbReference type="EMBL" id="EXJ79331.1"/>
    </source>
</evidence>
<dbReference type="Proteomes" id="UP000019478">
    <property type="component" value="Unassembled WGS sequence"/>
</dbReference>
<proteinExistence type="predicted"/>
<dbReference type="GeneID" id="19172919"/>
<comment type="caution">
    <text evidence="1">The sequence shown here is derived from an EMBL/GenBank/DDBJ whole genome shotgun (WGS) entry which is preliminary data.</text>
</comment>
<keyword evidence="2" id="KW-1185">Reference proteome</keyword>
<gene>
    <name evidence="1" type="ORF">A1O3_08833</name>
</gene>
<dbReference type="SUPFAM" id="SSF50129">
    <property type="entry name" value="GroES-like"/>
    <property type="match status" value="1"/>
</dbReference>
<dbReference type="AlphaFoldDB" id="W9XQU7"/>
<dbReference type="OrthoDB" id="201656at2759"/>
<sequence length="91" mass="9557">MNFPVNSLPYIKGLKTPARDFAGTVLAAGQSTEFQKDDEVFGISMAFDGTGFLAEVAHTDAGKAEAPFMDAAPSENKSVVLGGSSEVVHYT</sequence>
<name>W9XQU7_9EURO</name>